<evidence type="ECO:0000313" key="17">
    <source>
        <dbReference type="Proteomes" id="UP000568664"/>
    </source>
</evidence>
<evidence type="ECO:0000256" key="13">
    <source>
        <dbReference type="HAMAP-Rule" id="MF_00097"/>
    </source>
</evidence>
<dbReference type="EC" id="2.5.1.3" evidence="13"/>
<dbReference type="InterPro" id="IPR013749">
    <property type="entry name" value="PM/HMP-P_kinase-1"/>
</dbReference>
<evidence type="ECO:0000256" key="4">
    <source>
        <dbReference type="ARBA" id="ARBA00022741"/>
    </source>
</evidence>
<dbReference type="GO" id="GO:0008972">
    <property type="term" value="F:phosphomethylpyrimidine kinase activity"/>
    <property type="evidence" value="ECO:0007669"/>
    <property type="project" value="InterPro"/>
</dbReference>
<sequence>MNMNKNKPIVWTISGHDPSGGAGIAADLRTIHCFAVEACAFITANTVQNSEELLTINPVDIKILEQQYQLLIEDKLPDAIKIGMVATDEQIYWLIEKIAELKADNVNLVVVYDPVAAATVGGVTTEVTKDALHHLFSVIDVLTPNMTEAEKLTGIYLGAVDDIADKFSTFGINNTVIKGGHTDEEFCVDYGYQFSEPKQLRSKYSISSERINTDYTHGGGCSFASAIAALLSKGYLLRDALTITKAFMQQGMIANDGRIQYYGAFEQTELPTKPSIFPQIELTQPLLSYPTSPFAELGMKRDGNQSLGLYPVVDSIEWLEKLLPLELTIIQLRVKNKPENELDAIIERAVELANNYPNTRLFINDHWQLAIKHRAYGIHLGQEDIYQADLAKIQQSGIRLGISTHGIYEFLLAQQLKPSYLAIGAIFPTKTKDMTGQIQGLTNLKQILNISTDIPVVAIGGINLTNASDVWSTSVDSIAVVTAITQAECYIEATKRLKAIANNYI</sequence>
<feature type="binding site" evidence="13">
    <location>
        <begin position="481"/>
        <end position="482"/>
    </location>
    <ligand>
        <name>2-[(2R,5Z)-2-carboxy-4-methylthiazol-5(2H)-ylidene]ethyl phosphate</name>
        <dbReference type="ChEBI" id="CHEBI:62899"/>
    </ligand>
</feature>
<dbReference type="AlphaFoldDB" id="A0A7Y0LAF6"/>
<keyword evidence="9" id="KW-0511">Multifunctional enzyme</keyword>
<dbReference type="EMBL" id="JABBXH010000001">
    <property type="protein sequence ID" value="NMP30644.1"/>
    <property type="molecule type" value="Genomic_DNA"/>
</dbReference>
<keyword evidence="17" id="KW-1185">Reference proteome</keyword>
<dbReference type="HAMAP" id="MF_00097">
    <property type="entry name" value="TMP_synthase"/>
    <property type="match status" value="1"/>
</dbReference>
<feature type="binding site" evidence="13">
    <location>
        <position position="365"/>
    </location>
    <ligand>
        <name>Mg(2+)</name>
        <dbReference type="ChEBI" id="CHEBI:18420"/>
    </ligand>
</feature>
<accession>A0A7Y0LAF6</accession>
<comment type="similarity">
    <text evidence="13">Belongs to the thiamine-phosphate synthase family.</text>
</comment>
<dbReference type="GO" id="GO:0009229">
    <property type="term" value="P:thiamine diphosphate biosynthetic process"/>
    <property type="evidence" value="ECO:0007669"/>
    <property type="project" value="UniProtKB-UniRule"/>
</dbReference>
<dbReference type="SUPFAM" id="SSF53613">
    <property type="entry name" value="Ribokinase-like"/>
    <property type="match status" value="1"/>
</dbReference>
<keyword evidence="5" id="KW-0418">Kinase</keyword>
<dbReference type="InterPro" id="IPR036206">
    <property type="entry name" value="ThiamineP_synth_sf"/>
</dbReference>
<dbReference type="NCBIfam" id="NF002904">
    <property type="entry name" value="PRK03512.1"/>
    <property type="match status" value="1"/>
</dbReference>
<evidence type="ECO:0000256" key="12">
    <source>
        <dbReference type="ARBA" id="ARBA00047883"/>
    </source>
</evidence>
<dbReference type="GO" id="GO:0000287">
    <property type="term" value="F:magnesium ion binding"/>
    <property type="evidence" value="ECO:0007669"/>
    <property type="project" value="UniProtKB-UniRule"/>
</dbReference>
<evidence type="ECO:0000256" key="2">
    <source>
        <dbReference type="ARBA" id="ARBA00022679"/>
    </source>
</evidence>
<gene>
    <name evidence="13 16" type="primary">thiE</name>
    <name evidence="16" type="ORF">HII17_03630</name>
</gene>
<evidence type="ECO:0000256" key="6">
    <source>
        <dbReference type="ARBA" id="ARBA00022840"/>
    </source>
</evidence>
<evidence type="ECO:0000256" key="5">
    <source>
        <dbReference type="ARBA" id="ARBA00022777"/>
    </source>
</evidence>
<dbReference type="Gene3D" id="3.40.1190.20">
    <property type="match status" value="1"/>
</dbReference>
<keyword evidence="8 13" id="KW-0784">Thiamine biosynthesis</keyword>
<proteinExistence type="inferred from homology"/>
<reference evidence="16 17" key="1">
    <citation type="submission" date="2020-04" db="EMBL/GenBank/DDBJ databases">
        <title>Thalassotalea sp. M1531, isolated from the surface of marine red alga.</title>
        <authorList>
            <person name="Pang L."/>
            <person name="Lu D.-C."/>
        </authorList>
    </citation>
    <scope>NUCLEOTIDE SEQUENCE [LARGE SCALE GENOMIC DNA]</scope>
    <source>
        <strain evidence="16 17">M1531</strain>
    </source>
</reference>
<feature type="binding site" evidence="13">
    <location>
        <begin position="331"/>
        <end position="335"/>
    </location>
    <ligand>
        <name>4-amino-2-methyl-5-(diphosphooxymethyl)pyrimidine</name>
        <dbReference type="ChEBI" id="CHEBI:57841"/>
    </ligand>
</feature>
<dbReference type="PANTHER" id="PTHR20858">
    <property type="entry name" value="PHOSPHOMETHYLPYRIMIDINE KINASE"/>
    <property type="match status" value="1"/>
</dbReference>
<dbReference type="Gene3D" id="3.20.20.70">
    <property type="entry name" value="Aldolase class I"/>
    <property type="match status" value="1"/>
</dbReference>
<dbReference type="NCBIfam" id="TIGR00693">
    <property type="entry name" value="thiE"/>
    <property type="match status" value="1"/>
</dbReference>
<protein>
    <recommendedName>
        <fullName evidence="13">Thiamine-phosphate synthase</fullName>
        <shortName evidence="13">TP synthase</shortName>
        <shortName evidence="13">TPS</shortName>
        <ecNumber evidence="13">2.5.1.3</ecNumber>
    </recommendedName>
    <alternativeName>
        <fullName evidence="13">Thiamine-phosphate pyrophosphorylase</fullName>
        <shortName evidence="13">TMP pyrophosphorylase</shortName>
        <shortName evidence="13">TMP-PPase</shortName>
    </alternativeName>
</protein>
<dbReference type="Pfam" id="PF02581">
    <property type="entry name" value="TMP-TENI"/>
    <property type="match status" value="1"/>
</dbReference>
<comment type="cofactor">
    <cofactor evidence="13">
        <name>Mg(2+)</name>
        <dbReference type="ChEBI" id="CHEBI:18420"/>
    </cofactor>
    <text evidence="13">Binds 1 Mg(2+) ion per subunit.</text>
</comment>
<feature type="binding site" evidence="13">
    <location>
        <begin position="429"/>
        <end position="431"/>
    </location>
    <ligand>
        <name>2-[(2R,5Z)-2-carboxy-4-methylthiazol-5(2H)-ylidene]ethyl phosphate</name>
        <dbReference type="ChEBI" id="CHEBI:62899"/>
    </ligand>
</feature>
<name>A0A7Y0LAF6_9GAMM</name>
<dbReference type="InterPro" id="IPR013785">
    <property type="entry name" value="Aldolase_TIM"/>
</dbReference>
<feature type="binding site" evidence="13">
    <location>
        <position position="384"/>
    </location>
    <ligand>
        <name>Mg(2+)</name>
        <dbReference type="ChEBI" id="CHEBI:18420"/>
    </ligand>
</feature>
<evidence type="ECO:0000259" key="15">
    <source>
        <dbReference type="Pfam" id="PF08543"/>
    </source>
</evidence>
<feature type="binding site" evidence="13">
    <location>
        <position position="403"/>
    </location>
    <ligand>
        <name>4-amino-2-methyl-5-(diphosphooxymethyl)pyrimidine</name>
        <dbReference type="ChEBI" id="CHEBI:57841"/>
    </ligand>
</feature>
<evidence type="ECO:0000256" key="10">
    <source>
        <dbReference type="ARBA" id="ARBA00047334"/>
    </source>
</evidence>
<feature type="binding site" evidence="13">
    <location>
        <position position="432"/>
    </location>
    <ligand>
        <name>4-amino-2-methyl-5-(diphosphooxymethyl)pyrimidine</name>
        <dbReference type="ChEBI" id="CHEBI:57841"/>
    </ligand>
</feature>
<dbReference type="GO" id="GO:0009228">
    <property type="term" value="P:thiamine biosynthetic process"/>
    <property type="evidence" value="ECO:0007669"/>
    <property type="project" value="UniProtKB-KW"/>
</dbReference>
<keyword evidence="2 13" id="KW-0808">Transferase</keyword>
<dbReference type="InterPro" id="IPR022998">
    <property type="entry name" value="ThiamineP_synth_TenI"/>
</dbReference>
<keyword evidence="6" id="KW-0067">ATP-binding</keyword>
<keyword evidence="4" id="KW-0547">Nucleotide-binding</keyword>
<evidence type="ECO:0000256" key="3">
    <source>
        <dbReference type="ARBA" id="ARBA00022723"/>
    </source>
</evidence>
<dbReference type="FunFam" id="3.20.20.70:FF:000064">
    <property type="entry name" value="Thiamine-phosphate synthase"/>
    <property type="match status" value="1"/>
</dbReference>
<dbReference type="InterPro" id="IPR029056">
    <property type="entry name" value="Ribokinase-like"/>
</dbReference>
<dbReference type="CDD" id="cd01169">
    <property type="entry name" value="HMPP_kinase"/>
    <property type="match status" value="1"/>
</dbReference>
<comment type="catalytic activity">
    <reaction evidence="11 13">
        <text>2-(2-carboxy-4-methylthiazol-5-yl)ethyl phosphate + 4-amino-2-methyl-5-(diphosphooxymethyl)pyrimidine + 2 H(+) = thiamine phosphate + CO2 + diphosphate</text>
        <dbReference type="Rhea" id="RHEA:47848"/>
        <dbReference type="ChEBI" id="CHEBI:15378"/>
        <dbReference type="ChEBI" id="CHEBI:16526"/>
        <dbReference type="ChEBI" id="CHEBI:33019"/>
        <dbReference type="ChEBI" id="CHEBI:37575"/>
        <dbReference type="ChEBI" id="CHEBI:57841"/>
        <dbReference type="ChEBI" id="CHEBI:62890"/>
        <dbReference type="EC" id="2.5.1.3"/>
    </reaction>
</comment>
<comment type="catalytic activity">
    <reaction evidence="10 13">
        <text>4-methyl-5-(2-phosphooxyethyl)-thiazole + 4-amino-2-methyl-5-(diphosphooxymethyl)pyrimidine + H(+) = thiamine phosphate + diphosphate</text>
        <dbReference type="Rhea" id="RHEA:22328"/>
        <dbReference type="ChEBI" id="CHEBI:15378"/>
        <dbReference type="ChEBI" id="CHEBI:33019"/>
        <dbReference type="ChEBI" id="CHEBI:37575"/>
        <dbReference type="ChEBI" id="CHEBI:57841"/>
        <dbReference type="ChEBI" id="CHEBI:58296"/>
        <dbReference type="EC" id="2.5.1.3"/>
    </reaction>
</comment>
<dbReference type="GO" id="GO:0008902">
    <property type="term" value="F:hydroxymethylpyrimidine kinase activity"/>
    <property type="evidence" value="ECO:0007669"/>
    <property type="project" value="TreeGrafter"/>
</dbReference>
<dbReference type="CDD" id="cd00564">
    <property type="entry name" value="TMP_TenI"/>
    <property type="match status" value="1"/>
</dbReference>
<dbReference type="InterPro" id="IPR034291">
    <property type="entry name" value="TMP_synthase"/>
</dbReference>
<keyword evidence="3 13" id="KW-0479">Metal-binding</keyword>
<keyword evidence="7 13" id="KW-0460">Magnesium</keyword>
<evidence type="ECO:0000256" key="7">
    <source>
        <dbReference type="ARBA" id="ARBA00022842"/>
    </source>
</evidence>
<evidence type="ECO:0000256" key="9">
    <source>
        <dbReference type="ARBA" id="ARBA00023268"/>
    </source>
</evidence>
<comment type="pathway">
    <text evidence="1 13">Cofactor biosynthesis; thiamine diphosphate biosynthesis; thiamine phosphate from 4-amino-2-methyl-5-diphosphomethylpyrimidine and 4-methyl-5-(2-phosphoethyl)-thiazole: step 1/1.</text>
</comment>
<feature type="binding site" evidence="13">
    <location>
        <position position="461"/>
    </location>
    <ligand>
        <name>2-[(2R,5Z)-2-carboxy-4-methylthiazol-5(2H)-ylidene]ethyl phosphate</name>
        <dbReference type="ChEBI" id="CHEBI:62899"/>
    </ligand>
</feature>
<feature type="domain" description="Pyridoxamine kinase/Phosphomethylpyrimidine kinase" evidence="15">
    <location>
        <begin position="17"/>
        <end position="253"/>
    </location>
</feature>
<dbReference type="SUPFAM" id="SSF51391">
    <property type="entry name" value="Thiamin phosphate synthase"/>
    <property type="match status" value="1"/>
</dbReference>
<organism evidence="16 17">
    <name type="scientific">Thalassotalea algicola</name>
    <dbReference type="NCBI Taxonomy" id="2716224"/>
    <lineage>
        <taxon>Bacteria</taxon>
        <taxon>Pseudomonadati</taxon>
        <taxon>Pseudomonadota</taxon>
        <taxon>Gammaproteobacteria</taxon>
        <taxon>Alteromonadales</taxon>
        <taxon>Colwelliaceae</taxon>
        <taxon>Thalassotalea</taxon>
    </lineage>
</organism>
<evidence type="ECO:0000256" key="11">
    <source>
        <dbReference type="ARBA" id="ARBA00047851"/>
    </source>
</evidence>
<evidence type="ECO:0000313" key="16">
    <source>
        <dbReference type="EMBL" id="NMP30644.1"/>
    </source>
</evidence>
<comment type="caution">
    <text evidence="16">The sequence shown here is derived from an EMBL/GenBank/DDBJ whole genome shotgun (WGS) entry which is preliminary data.</text>
</comment>
<feature type="domain" description="Thiamine phosphate synthase/TenI" evidence="14">
    <location>
        <begin position="314"/>
        <end position="484"/>
    </location>
</feature>
<evidence type="ECO:0000256" key="8">
    <source>
        <dbReference type="ARBA" id="ARBA00022977"/>
    </source>
</evidence>
<dbReference type="GO" id="GO:0005829">
    <property type="term" value="C:cytosol"/>
    <property type="evidence" value="ECO:0007669"/>
    <property type="project" value="TreeGrafter"/>
</dbReference>
<evidence type="ECO:0000259" key="14">
    <source>
        <dbReference type="Pfam" id="PF02581"/>
    </source>
</evidence>
<evidence type="ECO:0000256" key="1">
    <source>
        <dbReference type="ARBA" id="ARBA00005165"/>
    </source>
</evidence>
<comment type="function">
    <text evidence="13">Condenses 4-methyl-5-(beta-hydroxyethyl)thiazole monophosphate (THZ-P) and 2-methyl-4-amino-5-hydroxymethyl pyrimidine pyrophosphate (HMP-PP) to form thiamine monophosphate (TMP).</text>
</comment>
<dbReference type="UniPathway" id="UPA00060">
    <property type="reaction ID" value="UER00138"/>
</dbReference>
<dbReference type="GO" id="GO:0004789">
    <property type="term" value="F:thiamine-phosphate diphosphorylase activity"/>
    <property type="evidence" value="ECO:0007669"/>
    <property type="project" value="UniProtKB-UniRule"/>
</dbReference>
<dbReference type="PANTHER" id="PTHR20858:SF17">
    <property type="entry name" value="HYDROXYMETHYLPYRIMIDINE_PHOSPHOMETHYLPYRIMIDINE KINASE THI20-RELATED"/>
    <property type="match status" value="1"/>
</dbReference>
<feature type="binding site" evidence="13">
    <location>
        <position position="364"/>
    </location>
    <ligand>
        <name>4-amino-2-methyl-5-(diphosphooxymethyl)pyrimidine</name>
        <dbReference type="ChEBI" id="CHEBI:57841"/>
    </ligand>
</feature>
<dbReference type="InterPro" id="IPR004399">
    <property type="entry name" value="HMP/HMP-P_kinase_dom"/>
</dbReference>
<dbReference type="Pfam" id="PF08543">
    <property type="entry name" value="Phos_pyr_kin"/>
    <property type="match status" value="1"/>
</dbReference>
<dbReference type="GO" id="GO:0005524">
    <property type="term" value="F:ATP binding"/>
    <property type="evidence" value="ECO:0007669"/>
    <property type="project" value="UniProtKB-KW"/>
</dbReference>
<comment type="catalytic activity">
    <reaction evidence="12 13">
        <text>2-[(2R,5Z)-2-carboxy-4-methylthiazol-5(2H)-ylidene]ethyl phosphate + 4-amino-2-methyl-5-(diphosphooxymethyl)pyrimidine + 2 H(+) = thiamine phosphate + CO2 + diphosphate</text>
        <dbReference type="Rhea" id="RHEA:47844"/>
        <dbReference type="ChEBI" id="CHEBI:15378"/>
        <dbReference type="ChEBI" id="CHEBI:16526"/>
        <dbReference type="ChEBI" id="CHEBI:33019"/>
        <dbReference type="ChEBI" id="CHEBI:37575"/>
        <dbReference type="ChEBI" id="CHEBI:57841"/>
        <dbReference type="ChEBI" id="CHEBI:62899"/>
        <dbReference type="EC" id="2.5.1.3"/>
    </reaction>
</comment>
<dbReference type="Proteomes" id="UP000568664">
    <property type="component" value="Unassembled WGS sequence"/>
</dbReference>